<dbReference type="InterPro" id="IPR014748">
    <property type="entry name" value="Enoyl-CoA_hydra_C"/>
</dbReference>
<dbReference type="Gene3D" id="1.10.12.10">
    <property type="entry name" value="Lyase 2-enoyl-coa Hydratase, Chain A, domain 2"/>
    <property type="match status" value="1"/>
</dbReference>
<dbReference type="PANTHER" id="PTHR43459">
    <property type="entry name" value="ENOYL-COA HYDRATASE"/>
    <property type="match status" value="1"/>
</dbReference>
<dbReference type="Proteomes" id="UP000183994">
    <property type="component" value="Unassembled WGS sequence"/>
</dbReference>
<dbReference type="STRING" id="1121393.SAMN02745216_01373"/>
<dbReference type="InterPro" id="IPR029045">
    <property type="entry name" value="ClpP/crotonase-like_dom_sf"/>
</dbReference>
<proteinExistence type="inferred from homology"/>
<dbReference type="EMBL" id="FQZU01000006">
    <property type="protein sequence ID" value="SHJ30169.1"/>
    <property type="molecule type" value="Genomic_DNA"/>
</dbReference>
<accession>A0A1M6I6V0</accession>
<comment type="similarity">
    <text evidence="1 2">Belongs to the enoyl-CoA hydratase/isomerase family.</text>
</comment>
<evidence type="ECO:0000313" key="4">
    <source>
        <dbReference type="Proteomes" id="UP000183994"/>
    </source>
</evidence>
<dbReference type="Gene3D" id="3.90.226.10">
    <property type="entry name" value="2-enoyl-CoA Hydratase, Chain A, domain 1"/>
    <property type="match status" value="1"/>
</dbReference>
<sequence>MGSDAFIVEKIDGVARCTMNVPEKMNAMGKELVFPMLETLPQVLADDSVKVIVLRGAGGNFTTGGDADILGDNLDPLALCDAMNKINEILVMLYQGPKPVITEVDGFAVGGGLGVALASDITYATERAVFSVFFLRIAAVPDLGCAYFLTQRVGMAKARELVFTAKMFDAQKALDMGLINKVSPHETIGEEVMELAAKIASRSAKALAWTKRAMNTVTQVDLRTALDMEAHIQPLMIMSDDHKEAIRAFLKKTPQM</sequence>
<protein>
    <submittedName>
        <fullName evidence="3">2-(1,2-epoxy-1,2-dihydrophenyl)acetyl-CoA isomerase</fullName>
    </submittedName>
</protein>
<evidence type="ECO:0000256" key="2">
    <source>
        <dbReference type="RuleBase" id="RU003707"/>
    </source>
</evidence>
<dbReference type="RefSeq" id="WP_073474329.1">
    <property type="nucleotide sequence ID" value="NZ_FQZU01000006.1"/>
</dbReference>
<dbReference type="GO" id="GO:0016853">
    <property type="term" value="F:isomerase activity"/>
    <property type="evidence" value="ECO:0007669"/>
    <property type="project" value="UniProtKB-KW"/>
</dbReference>
<dbReference type="CDD" id="cd06558">
    <property type="entry name" value="crotonase-like"/>
    <property type="match status" value="1"/>
</dbReference>
<reference evidence="4" key="1">
    <citation type="submission" date="2016-11" db="EMBL/GenBank/DDBJ databases">
        <authorList>
            <person name="Varghese N."/>
            <person name="Submissions S."/>
        </authorList>
    </citation>
    <scope>NUCLEOTIDE SEQUENCE [LARGE SCALE GENOMIC DNA]</scope>
    <source>
        <strain evidence="4">DSM 16219</strain>
    </source>
</reference>
<dbReference type="PANTHER" id="PTHR43459:SF1">
    <property type="entry name" value="EG:BACN32G11.4 PROTEIN"/>
    <property type="match status" value="1"/>
</dbReference>
<dbReference type="PROSITE" id="PS00166">
    <property type="entry name" value="ENOYL_COA_HYDRATASE"/>
    <property type="match status" value="1"/>
</dbReference>
<dbReference type="SUPFAM" id="SSF52096">
    <property type="entry name" value="ClpP/crotonase"/>
    <property type="match status" value="1"/>
</dbReference>
<evidence type="ECO:0000256" key="1">
    <source>
        <dbReference type="ARBA" id="ARBA00005254"/>
    </source>
</evidence>
<keyword evidence="4" id="KW-1185">Reference proteome</keyword>
<gene>
    <name evidence="3" type="ORF">SAMN02745216_01373</name>
</gene>
<keyword evidence="3" id="KW-0413">Isomerase</keyword>
<dbReference type="InterPro" id="IPR018376">
    <property type="entry name" value="Enoyl-CoA_hyd/isom_CS"/>
</dbReference>
<name>A0A1M6I6V0_9BACT</name>
<evidence type="ECO:0000313" key="3">
    <source>
        <dbReference type="EMBL" id="SHJ30169.1"/>
    </source>
</evidence>
<dbReference type="Pfam" id="PF00378">
    <property type="entry name" value="ECH_1"/>
    <property type="match status" value="1"/>
</dbReference>
<organism evidence="3 4">
    <name type="scientific">Desulfatibacillum alkenivorans DSM 16219</name>
    <dbReference type="NCBI Taxonomy" id="1121393"/>
    <lineage>
        <taxon>Bacteria</taxon>
        <taxon>Pseudomonadati</taxon>
        <taxon>Thermodesulfobacteriota</taxon>
        <taxon>Desulfobacteria</taxon>
        <taxon>Desulfobacterales</taxon>
        <taxon>Desulfatibacillaceae</taxon>
        <taxon>Desulfatibacillum</taxon>
    </lineage>
</organism>
<dbReference type="OrthoDB" id="5365311at2"/>
<dbReference type="InterPro" id="IPR001753">
    <property type="entry name" value="Enoyl-CoA_hydra/iso"/>
</dbReference>
<dbReference type="AlphaFoldDB" id="A0A1M6I6V0"/>